<comment type="caution">
    <text evidence="14">The sequence shown here is derived from an EMBL/GenBank/DDBJ whole genome shotgun (WGS) entry which is preliminary data.</text>
</comment>
<dbReference type="OrthoDB" id="2590500at2759"/>
<protein>
    <recommendedName>
        <fullName evidence="12">RNA polymerase II subunit B1 CTD phosphatase RPAP2 homolog</fullName>
        <ecNumber evidence="12">3.1.3.16</ecNumber>
    </recommendedName>
</protein>
<gene>
    <name evidence="14" type="ORF">AC631_00944</name>
</gene>
<comment type="function">
    <text evidence="12">Putative RNA polymerase II subunit B1 C-terminal domain (CTD) phosphatase involved in RNA polymerase II transcription regulation.</text>
</comment>
<name>A0A0V1Q4P5_9ASCO</name>
<evidence type="ECO:0000256" key="7">
    <source>
        <dbReference type="ARBA" id="ARBA00022912"/>
    </source>
</evidence>
<evidence type="ECO:0000256" key="6">
    <source>
        <dbReference type="ARBA" id="ARBA00022833"/>
    </source>
</evidence>
<sequence>MEVLGVQSFTEYLKPFSNKDLISPAEASRILLIITELLIDHTVDLDLLKFLSRFLTQQTYDEIIEEKNIEHQCGYILCNNSPKQQVRRLSSNSNGTTSTGMGEISTSTKFQIYNRKPSMILPNTYLSQYCCKEHYQASLFYRNQLSQEAVFARKDILKVGPFPADYPSTWYENGITCLEEVLAKHKELKEQGKSLSEVISMMNGLSVVDESRSNETNELIKLIEDFEIVEKEGGLEGDGPPDESQYLDKEGMSTGVDGYYTTDTSFGGYVV</sequence>
<comment type="catalytic activity">
    <reaction evidence="10 12">
        <text>O-phospho-L-threonyl-[protein] + H2O = L-threonyl-[protein] + phosphate</text>
        <dbReference type="Rhea" id="RHEA:47004"/>
        <dbReference type="Rhea" id="RHEA-COMP:11060"/>
        <dbReference type="Rhea" id="RHEA-COMP:11605"/>
        <dbReference type="ChEBI" id="CHEBI:15377"/>
        <dbReference type="ChEBI" id="CHEBI:30013"/>
        <dbReference type="ChEBI" id="CHEBI:43474"/>
        <dbReference type="ChEBI" id="CHEBI:61977"/>
        <dbReference type="EC" id="3.1.3.16"/>
    </reaction>
</comment>
<evidence type="ECO:0000256" key="10">
    <source>
        <dbReference type="ARBA" id="ARBA00048336"/>
    </source>
</evidence>
<dbReference type="RefSeq" id="XP_015469408.1">
    <property type="nucleotide sequence ID" value="XM_015609774.1"/>
</dbReference>
<keyword evidence="5 12" id="KW-0378">Hydrolase</keyword>
<dbReference type="GO" id="GO:0005634">
    <property type="term" value="C:nucleus"/>
    <property type="evidence" value="ECO:0007669"/>
    <property type="project" value="UniProtKB-SubCell"/>
</dbReference>
<dbReference type="InterPro" id="IPR038534">
    <property type="entry name" value="Rtr1/RPAP2_sf"/>
</dbReference>
<dbReference type="Gene3D" id="1.25.40.820">
    <property type="match status" value="1"/>
</dbReference>
<dbReference type="PROSITE" id="PS51479">
    <property type="entry name" value="ZF_RTR1"/>
    <property type="match status" value="1"/>
</dbReference>
<organism evidence="14 15">
    <name type="scientific">Debaryomyces fabryi</name>
    <dbReference type="NCBI Taxonomy" id="58627"/>
    <lineage>
        <taxon>Eukaryota</taxon>
        <taxon>Fungi</taxon>
        <taxon>Dikarya</taxon>
        <taxon>Ascomycota</taxon>
        <taxon>Saccharomycotina</taxon>
        <taxon>Pichiomycetes</taxon>
        <taxon>Debaryomycetaceae</taxon>
        <taxon>Debaryomyces</taxon>
    </lineage>
</organism>
<dbReference type="EMBL" id="LMYN01000011">
    <property type="protein sequence ID" value="KSA03306.1"/>
    <property type="molecule type" value="Genomic_DNA"/>
</dbReference>
<reference evidence="14 15" key="1">
    <citation type="submission" date="2015-11" db="EMBL/GenBank/DDBJ databases">
        <title>The genome of Debaryomyces fabryi.</title>
        <authorList>
            <person name="Tafer H."/>
            <person name="Lopandic K."/>
        </authorList>
    </citation>
    <scope>NUCLEOTIDE SEQUENCE [LARGE SCALE GENOMIC DNA]</scope>
    <source>
        <strain evidence="14 15">CBS 789</strain>
    </source>
</reference>
<evidence type="ECO:0000259" key="13">
    <source>
        <dbReference type="PROSITE" id="PS51479"/>
    </source>
</evidence>
<dbReference type="EC" id="3.1.3.16" evidence="12"/>
<evidence type="ECO:0000256" key="11">
    <source>
        <dbReference type="PROSITE-ProRule" id="PRU00812"/>
    </source>
</evidence>
<evidence type="ECO:0000256" key="4">
    <source>
        <dbReference type="ARBA" id="ARBA00022771"/>
    </source>
</evidence>
<dbReference type="InterPro" id="IPR039693">
    <property type="entry name" value="Rtr1/RPAP2"/>
</dbReference>
<keyword evidence="8 12" id="KW-0539">Nucleus</keyword>
<comment type="subcellular location">
    <subcellularLocation>
        <location evidence="1 12">Nucleus</location>
    </subcellularLocation>
</comment>
<evidence type="ECO:0000256" key="1">
    <source>
        <dbReference type="ARBA" id="ARBA00004123"/>
    </source>
</evidence>
<keyword evidence="7 12" id="KW-0904">Protein phosphatase</keyword>
<evidence type="ECO:0000256" key="3">
    <source>
        <dbReference type="ARBA" id="ARBA00022723"/>
    </source>
</evidence>
<dbReference type="GO" id="GO:0043175">
    <property type="term" value="F:RNA polymerase core enzyme binding"/>
    <property type="evidence" value="ECO:0007669"/>
    <property type="project" value="UniProtKB-UniRule"/>
</dbReference>
<dbReference type="PANTHER" id="PTHR14732:SF0">
    <property type="entry name" value="RNA POLYMERASE II SUBUNIT B1 CTD PHOSPHATASE RPAP2-RELATED"/>
    <property type="match status" value="1"/>
</dbReference>
<dbReference type="GO" id="GO:0008270">
    <property type="term" value="F:zinc ion binding"/>
    <property type="evidence" value="ECO:0007669"/>
    <property type="project" value="UniProtKB-KW"/>
</dbReference>
<dbReference type="GO" id="GO:0005737">
    <property type="term" value="C:cytoplasm"/>
    <property type="evidence" value="ECO:0007669"/>
    <property type="project" value="TreeGrafter"/>
</dbReference>
<dbReference type="PANTHER" id="PTHR14732">
    <property type="entry name" value="RNA POLYMERASE II SUBUNIT B1 CTD PHOSPHATASE RPAP2-RELATED"/>
    <property type="match status" value="1"/>
</dbReference>
<feature type="domain" description="RTR1-type" evidence="13">
    <location>
        <begin position="50"/>
        <end position="154"/>
    </location>
</feature>
<evidence type="ECO:0000256" key="2">
    <source>
        <dbReference type="ARBA" id="ARBA00005676"/>
    </source>
</evidence>
<keyword evidence="4 12" id="KW-0863">Zinc-finger</keyword>
<comment type="similarity">
    <text evidence="2 11 12">Belongs to the RPAP2 family.</text>
</comment>
<accession>A0A0V1Q4P5</accession>
<evidence type="ECO:0000256" key="9">
    <source>
        <dbReference type="ARBA" id="ARBA00047761"/>
    </source>
</evidence>
<dbReference type="GO" id="GO:0008420">
    <property type="term" value="F:RNA polymerase II CTD heptapeptide repeat phosphatase activity"/>
    <property type="evidence" value="ECO:0007669"/>
    <property type="project" value="UniProtKB-UniRule"/>
</dbReference>
<dbReference type="AlphaFoldDB" id="A0A0V1Q4P5"/>
<keyword evidence="15" id="KW-1185">Reference proteome</keyword>
<dbReference type="InterPro" id="IPR007308">
    <property type="entry name" value="Rtr1/RPAP2_dom"/>
</dbReference>
<dbReference type="Proteomes" id="UP000054251">
    <property type="component" value="Unassembled WGS sequence"/>
</dbReference>
<evidence type="ECO:0000256" key="12">
    <source>
        <dbReference type="RuleBase" id="RU367080"/>
    </source>
</evidence>
<proteinExistence type="inferred from homology"/>
<evidence type="ECO:0000256" key="8">
    <source>
        <dbReference type="ARBA" id="ARBA00023242"/>
    </source>
</evidence>
<evidence type="ECO:0000313" key="15">
    <source>
        <dbReference type="Proteomes" id="UP000054251"/>
    </source>
</evidence>
<dbReference type="Pfam" id="PF04181">
    <property type="entry name" value="RPAP2_Rtr1"/>
    <property type="match status" value="1"/>
</dbReference>
<evidence type="ECO:0000256" key="5">
    <source>
        <dbReference type="ARBA" id="ARBA00022801"/>
    </source>
</evidence>
<keyword evidence="3 12" id="KW-0479">Metal-binding</keyword>
<evidence type="ECO:0000313" key="14">
    <source>
        <dbReference type="EMBL" id="KSA03306.1"/>
    </source>
</evidence>
<keyword evidence="6 12" id="KW-0862">Zinc</keyword>
<comment type="catalytic activity">
    <reaction evidence="9 12">
        <text>O-phospho-L-seryl-[protein] + H2O = L-seryl-[protein] + phosphate</text>
        <dbReference type="Rhea" id="RHEA:20629"/>
        <dbReference type="Rhea" id="RHEA-COMP:9863"/>
        <dbReference type="Rhea" id="RHEA-COMP:11604"/>
        <dbReference type="ChEBI" id="CHEBI:15377"/>
        <dbReference type="ChEBI" id="CHEBI:29999"/>
        <dbReference type="ChEBI" id="CHEBI:43474"/>
        <dbReference type="ChEBI" id="CHEBI:83421"/>
        <dbReference type="EC" id="3.1.3.16"/>
    </reaction>
</comment>
<dbReference type="GeneID" id="26837953"/>